<dbReference type="Pfam" id="PF13365">
    <property type="entry name" value="Trypsin_2"/>
    <property type="match status" value="1"/>
</dbReference>
<dbReference type="SUPFAM" id="SSF50494">
    <property type="entry name" value="Trypsin-like serine proteases"/>
    <property type="match status" value="1"/>
</dbReference>
<dbReference type="GO" id="GO:0006508">
    <property type="term" value="P:proteolysis"/>
    <property type="evidence" value="ECO:0007669"/>
    <property type="project" value="UniProtKB-KW"/>
</dbReference>
<proteinExistence type="predicted"/>
<dbReference type="Gene3D" id="2.40.10.10">
    <property type="entry name" value="Trypsin-like serine proteases"/>
    <property type="match status" value="2"/>
</dbReference>
<protein>
    <submittedName>
        <fullName evidence="1">Serine protease</fullName>
    </submittedName>
</protein>
<evidence type="ECO:0000313" key="2">
    <source>
        <dbReference type="Proteomes" id="UP000321323"/>
    </source>
</evidence>
<evidence type="ECO:0000313" key="1">
    <source>
        <dbReference type="EMBL" id="WUR11817.1"/>
    </source>
</evidence>
<organism evidence="1 2">
    <name type="scientific">[Empedobacter] haloabium</name>
    <dbReference type="NCBI Taxonomy" id="592317"/>
    <lineage>
        <taxon>Bacteria</taxon>
        <taxon>Pseudomonadati</taxon>
        <taxon>Pseudomonadota</taxon>
        <taxon>Betaproteobacteria</taxon>
        <taxon>Burkholderiales</taxon>
        <taxon>Oxalobacteraceae</taxon>
        <taxon>Telluria group</taxon>
        <taxon>Telluria group incertae sedis</taxon>
    </lineage>
</organism>
<sequence length="332" mass="35500">MDENDTTQLLRAILTHLGQPGAAMAHGPGHGAEPAQAAAELKARLSPEQWTAAGRLLDGHALELDMPQRLLSAVRAVGRPAVLVRHGDFEVGPPWQHLMAQPLHDTLTEALLAVGLIEIPGDLNYPLAGTGFLVGEQLVMTNRHVAELFAEALGTPAMRLRDGMAPVINFRREVSDPPGDPGAPFAVAAVHWVHPRWDLALLRLEEQPPVTPLRLARHQVAAGDEIVVLGYPGADNPGSLVEQQLYQNIYDVKRLLPGQLHPTVQIAGLPGPVLRHDSSTLGGSSGSPLLEVETGLVVGLHYRGGDPFNYAIPTSALAADPLMAQFNEMFTG</sequence>
<keyword evidence="1" id="KW-0378">Hydrolase</keyword>
<reference evidence="1 2" key="1">
    <citation type="journal article" date="2019" name="Int. J. Syst. Evol. Microbiol.">
        <title>The Draft Whole-Genome Sequence of the Antibiotic Producer Empedobacter haloabium ATCC 31962 Provides Indications for Its Taxonomic Reclassification.</title>
        <authorList>
            <person name="Miess H."/>
            <person name="Arlt P."/>
            <person name="Apel A.K."/>
            <person name="Weber T."/>
            <person name="Nieselt K."/>
            <person name="Hanssen F."/>
            <person name="Czemmel S."/>
            <person name="Nahnsen S."/>
            <person name="Gross H."/>
        </authorList>
    </citation>
    <scope>NUCLEOTIDE SEQUENCE [LARGE SCALE GENOMIC DNA]</scope>
    <source>
        <strain evidence="1 2">ATCC 31962</strain>
    </source>
</reference>
<dbReference type="InterPro" id="IPR043504">
    <property type="entry name" value="Peptidase_S1_PA_chymotrypsin"/>
</dbReference>
<dbReference type="GO" id="GO:0008233">
    <property type="term" value="F:peptidase activity"/>
    <property type="evidence" value="ECO:0007669"/>
    <property type="project" value="UniProtKB-KW"/>
</dbReference>
<dbReference type="InterPro" id="IPR009003">
    <property type="entry name" value="Peptidase_S1_PA"/>
</dbReference>
<keyword evidence="2" id="KW-1185">Reference proteome</keyword>
<keyword evidence="1" id="KW-0645">Protease</keyword>
<name>A0ABZ1UGH7_9BURK</name>
<dbReference type="EMBL" id="CP136508">
    <property type="protein sequence ID" value="WUR11817.1"/>
    <property type="molecule type" value="Genomic_DNA"/>
</dbReference>
<gene>
    <name evidence="1" type="ORF">E7V67_019215</name>
</gene>
<dbReference type="Proteomes" id="UP000321323">
    <property type="component" value="Chromosome"/>
</dbReference>
<accession>A0ABZ1UGH7</accession>